<dbReference type="OMA" id="WVIKPQA"/>
<evidence type="ECO:0000259" key="4">
    <source>
        <dbReference type="PROSITE" id="PS50238"/>
    </source>
</evidence>
<protein>
    <submittedName>
        <fullName evidence="5">Rho GTPase activating protein 28</fullName>
    </submittedName>
</protein>
<dbReference type="PROSITE" id="PS50238">
    <property type="entry name" value="RHOGAP"/>
    <property type="match status" value="1"/>
</dbReference>
<feature type="region of interest" description="Disordered" evidence="3">
    <location>
        <begin position="206"/>
        <end position="262"/>
    </location>
</feature>
<dbReference type="OrthoDB" id="27680at2759"/>
<dbReference type="AlphaFoldDB" id="A0A673V7T6"/>
<organism evidence="5 6">
    <name type="scientific">Suricata suricatta</name>
    <name type="common">Meerkat</name>
    <dbReference type="NCBI Taxonomy" id="37032"/>
    <lineage>
        <taxon>Eukaryota</taxon>
        <taxon>Metazoa</taxon>
        <taxon>Chordata</taxon>
        <taxon>Craniata</taxon>
        <taxon>Vertebrata</taxon>
        <taxon>Euteleostomi</taxon>
        <taxon>Mammalia</taxon>
        <taxon>Eutheria</taxon>
        <taxon>Laurasiatheria</taxon>
        <taxon>Carnivora</taxon>
        <taxon>Feliformia</taxon>
        <taxon>Herpestidae</taxon>
        <taxon>Suricata</taxon>
    </lineage>
</organism>
<keyword evidence="6" id="KW-1185">Reference proteome</keyword>
<dbReference type="GO" id="GO:0005096">
    <property type="term" value="F:GTPase activator activity"/>
    <property type="evidence" value="ECO:0007669"/>
    <property type="project" value="UniProtKB-KW"/>
</dbReference>
<feature type="region of interest" description="Disordered" evidence="3">
    <location>
        <begin position="15"/>
        <end position="45"/>
    </location>
</feature>
<dbReference type="Pfam" id="PF00620">
    <property type="entry name" value="RhoGAP"/>
    <property type="match status" value="1"/>
</dbReference>
<dbReference type="GO" id="GO:0051056">
    <property type="term" value="P:regulation of small GTPase mediated signal transduction"/>
    <property type="evidence" value="ECO:0007669"/>
    <property type="project" value="TreeGrafter"/>
</dbReference>
<dbReference type="GO" id="GO:0030833">
    <property type="term" value="P:regulation of actin filament polymerization"/>
    <property type="evidence" value="ECO:0007669"/>
    <property type="project" value="TreeGrafter"/>
</dbReference>
<dbReference type="GO" id="GO:0007165">
    <property type="term" value="P:signal transduction"/>
    <property type="evidence" value="ECO:0007669"/>
    <property type="project" value="InterPro"/>
</dbReference>
<dbReference type="PANTHER" id="PTHR14963:SF5">
    <property type="entry name" value="RHO GTPASE-ACTIVATING PROTEIN 28"/>
    <property type="match status" value="1"/>
</dbReference>
<feature type="domain" description="Rho-GAP" evidence="4">
    <location>
        <begin position="374"/>
        <end position="571"/>
    </location>
</feature>
<evidence type="ECO:0000313" key="6">
    <source>
        <dbReference type="Proteomes" id="UP000472268"/>
    </source>
</evidence>
<sequence>MEVEDSGGVVLTAYHSYTRSQPPSSEPRCAPRAVASHPGSRKSIPHCRRINRMLSNESLHSPVFSRSNSQASVDSTSMADFLREIESIKESSTGAQEEQTPADARPADEGELEAEWLQDVGLSGLLLGNEEEDGKALLSTLTRTQAAAVKKRYNTYTQTMRKKNKQSVRDVRDIFGVSESPPGDTCDNHTAQLDGAQEEKELPGVMTASGSLPDAASLNSTTLSEGSPDVPRSGSVSVLETIPPPPVRSHGSPDPGQSVQNAVSDDNYLEKNILPETEELSFEVSYSEMVTEAPKRNKFKKSDFKKEDFALTKLIVQKTRFGLTEAGDLSAEDMKKIRHLSLIELTAFFDAFGIQLKRNKTERVKGRDNGIFGVPLTVLLDNDRKKDPGVKVPLVLQKFFEKVEESGLESEGIFRLSGCTAKVKQYREELDAKFNADKFKWDRMCHREAAVMLKAFFRELPTSLFPVEYIPAFITLMERGPHIKVQFQALHLMVMALPDANRDTAQALMTFFNKVIANESKNRMSIWNISTIMAPNLFFSRSRHSDYEELQLANTAAHILRLMLKYQKMLWKVPSFLIMQVRRMNEATMLLKKQLPSVKKLLRRKTIEREVISPKTSKVLQKSPSSRRMSDVPEGVIRVHAPLLSKVSMAIQLNSHTKAKDILAKFQYENSYGSSECIKIQNQRLYEIGGNIGQHCLDPDAYILDIYHVNPQAEWVIKPQPSF</sequence>
<dbReference type="RefSeq" id="XP_029778126.1">
    <property type="nucleotide sequence ID" value="XM_029922266.1"/>
</dbReference>
<dbReference type="Ensembl" id="ENSSSUT00005038474.1">
    <property type="protein sequence ID" value="ENSSSUP00005033743.1"/>
    <property type="gene ID" value="ENSSSUG00005021634.1"/>
</dbReference>
<proteinExistence type="predicted"/>
<dbReference type="PANTHER" id="PTHR14963">
    <property type="entry name" value="RHO GTPASE ACTIVATING PROTEIN 18,19-RELATED"/>
    <property type="match status" value="1"/>
</dbReference>
<dbReference type="InterPro" id="IPR057323">
    <property type="entry name" value="RHG40/28/18_ubiquitin"/>
</dbReference>
<keyword evidence="1" id="KW-0343">GTPase activation</keyword>
<reference evidence="5 6" key="1">
    <citation type="submission" date="2019-05" db="EMBL/GenBank/DDBJ databases">
        <title>A Chromosome-scale Meerkat (S. suricatta) Genome Assembly.</title>
        <authorList>
            <person name="Dudchenko O."/>
            <person name="Lieberman Aiden E."/>
            <person name="Tung J."/>
            <person name="Barreiro L.B."/>
            <person name="Clutton-Brock T.H."/>
        </authorList>
    </citation>
    <scope>NUCLEOTIDE SEQUENCE [LARGE SCALE GENOMIC DNA]</scope>
</reference>
<dbReference type="GeneID" id="115277862"/>
<evidence type="ECO:0000313" key="5">
    <source>
        <dbReference type="Ensembl" id="ENSSSUP00005033743.1"/>
    </source>
</evidence>
<dbReference type="GO" id="GO:0051497">
    <property type="term" value="P:negative regulation of stress fiber assembly"/>
    <property type="evidence" value="ECO:0007669"/>
    <property type="project" value="TreeGrafter"/>
</dbReference>
<dbReference type="Pfam" id="PF25442">
    <property type="entry name" value="Ubiquitin_RHG40_C"/>
    <property type="match status" value="1"/>
</dbReference>
<evidence type="ECO:0000256" key="3">
    <source>
        <dbReference type="SAM" id="MobiDB-lite"/>
    </source>
</evidence>
<reference evidence="5" key="3">
    <citation type="submission" date="2025-09" db="UniProtKB">
        <authorList>
            <consortium name="Ensembl"/>
        </authorList>
    </citation>
    <scope>IDENTIFICATION</scope>
</reference>
<gene>
    <name evidence="5" type="primary">ARHGAP28</name>
</gene>
<name>A0A673V7T6_SURSU</name>
<dbReference type="Gene3D" id="1.10.555.10">
    <property type="entry name" value="Rho GTPase activation protein"/>
    <property type="match status" value="1"/>
</dbReference>
<reference evidence="5" key="2">
    <citation type="submission" date="2025-08" db="UniProtKB">
        <authorList>
            <consortium name="Ensembl"/>
        </authorList>
    </citation>
    <scope>IDENTIFICATION</scope>
</reference>
<dbReference type="InterPro" id="IPR008936">
    <property type="entry name" value="Rho_GTPase_activation_prot"/>
</dbReference>
<dbReference type="InterPro" id="IPR000198">
    <property type="entry name" value="RhoGAP_dom"/>
</dbReference>
<evidence type="ECO:0000256" key="1">
    <source>
        <dbReference type="ARBA" id="ARBA00022468"/>
    </source>
</evidence>
<dbReference type="GO" id="GO:0005737">
    <property type="term" value="C:cytoplasm"/>
    <property type="evidence" value="ECO:0007669"/>
    <property type="project" value="TreeGrafter"/>
</dbReference>
<dbReference type="FunFam" id="1.10.555.10:FF:000018">
    <property type="entry name" value="Rho GTPase activating protein 28"/>
    <property type="match status" value="1"/>
</dbReference>
<accession>A0A673V7T6</accession>
<dbReference type="SUPFAM" id="SSF48350">
    <property type="entry name" value="GTPase activation domain, GAP"/>
    <property type="match status" value="1"/>
</dbReference>
<evidence type="ECO:0000256" key="2">
    <source>
        <dbReference type="ARBA" id="ARBA00055252"/>
    </source>
</evidence>
<dbReference type="SMART" id="SM00324">
    <property type="entry name" value="RhoGAP"/>
    <property type="match status" value="1"/>
</dbReference>
<dbReference type="CDD" id="cd04391">
    <property type="entry name" value="RhoGAP_ARHGAP18"/>
    <property type="match status" value="1"/>
</dbReference>
<dbReference type="Proteomes" id="UP000472268">
    <property type="component" value="Chromosome 14"/>
</dbReference>
<dbReference type="CTD" id="79822"/>
<comment type="function">
    <text evidence="2">GTPase activator for the Rho-type GTPases by converting them to an inactive GDP-bound state.</text>
</comment>